<dbReference type="Proteomes" id="UP000030686">
    <property type="component" value="Unassembled WGS sequence"/>
</dbReference>
<evidence type="ECO:0000256" key="1">
    <source>
        <dbReference type="SAM" id="Phobius"/>
    </source>
</evidence>
<keyword evidence="1" id="KW-0472">Membrane</keyword>
<keyword evidence="1" id="KW-1133">Transmembrane helix</keyword>
<organism evidence="2 3">
    <name type="scientific">Penicillium roqueforti (strain FM164)</name>
    <dbReference type="NCBI Taxonomy" id="1365484"/>
    <lineage>
        <taxon>Eukaryota</taxon>
        <taxon>Fungi</taxon>
        <taxon>Dikarya</taxon>
        <taxon>Ascomycota</taxon>
        <taxon>Pezizomycotina</taxon>
        <taxon>Eurotiomycetes</taxon>
        <taxon>Eurotiomycetidae</taxon>
        <taxon>Eurotiales</taxon>
        <taxon>Aspergillaceae</taxon>
        <taxon>Penicillium</taxon>
    </lineage>
</organism>
<sequence>MSNPPFRARHGEWSKIAPDLCTYVLRTLEAKHSHRYFLAAVICTILAICPICSTWPRLH</sequence>
<proteinExistence type="predicted"/>
<gene>
    <name evidence="2" type="ORF">PROQFM164_S07g000093</name>
</gene>
<name>W6QMX5_PENRF</name>
<evidence type="ECO:0000313" key="3">
    <source>
        <dbReference type="Proteomes" id="UP000030686"/>
    </source>
</evidence>
<evidence type="ECO:0000313" key="2">
    <source>
        <dbReference type="EMBL" id="CDM37745.1"/>
    </source>
</evidence>
<accession>W6QMX5</accession>
<reference evidence="2" key="1">
    <citation type="journal article" date="2014" name="Nat. Commun.">
        <title>Multiple recent horizontal transfers of a large genomic region in cheese making fungi.</title>
        <authorList>
            <person name="Cheeseman K."/>
            <person name="Ropars J."/>
            <person name="Renault P."/>
            <person name="Dupont J."/>
            <person name="Gouzy J."/>
            <person name="Branca A."/>
            <person name="Abraham A.L."/>
            <person name="Ceppi M."/>
            <person name="Conseiller E."/>
            <person name="Debuchy R."/>
            <person name="Malagnac F."/>
            <person name="Goarin A."/>
            <person name="Silar P."/>
            <person name="Lacoste S."/>
            <person name="Sallet E."/>
            <person name="Bensimon A."/>
            <person name="Giraud T."/>
            <person name="Brygoo Y."/>
        </authorList>
    </citation>
    <scope>NUCLEOTIDE SEQUENCE [LARGE SCALE GENOMIC DNA]</scope>
    <source>
        <strain evidence="2">FM164</strain>
    </source>
</reference>
<dbReference type="OrthoDB" id="4347433at2759"/>
<keyword evidence="3" id="KW-1185">Reference proteome</keyword>
<protein>
    <submittedName>
        <fullName evidence="2">Uncharacterized protein</fullName>
    </submittedName>
</protein>
<keyword evidence="1" id="KW-0812">Transmembrane</keyword>
<dbReference type="EMBL" id="HG792021">
    <property type="protein sequence ID" value="CDM37745.1"/>
    <property type="molecule type" value="Genomic_DNA"/>
</dbReference>
<feature type="transmembrane region" description="Helical" evidence="1">
    <location>
        <begin position="36"/>
        <end position="56"/>
    </location>
</feature>
<dbReference type="AlphaFoldDB" id="W6QMX5"/>